<gene>
    <name evidence="2" type="ORF">HLPCO_002528</name>
</gene>
<dbReference type="InParanoid" id="U2E959"/>
<dbReference type="Proteomes" id="UP000005707">
    <property type="component" value="Unassembled WGS sequence"/>
</dbReference>
<feature type="transmembrane region" description="Helical" evidence="1">
    <location>
        <begin position="101"/>
        <end position="123"/>
    </location>
</feature>
<organism evidence="2 3">
    <name type="scientific">Haloplasma contractile SSD-17B</name>
    <dbReference type="NCBI Taxonomy" id="1033810"/>
    <lineage>
        <taxon>Bacteria</taxon>
        <taxon>Bacillati</taxon>
        <taxon>Mycoplasmatota</taxon>
        <taxon>Mollicutes</taxon>
        <taxon>Haloplasmatales</taxon>
        <taxon>Haloplasmataceae</taxon>
        <taxon>Haloplasma</taxon>
    </lineage>
</organism>
<keyword evidence="1" id="KW-0472">Membrane</keyword>
<comment type="caution">
    <text evidence="2">The sequence shown here is derived from an EMBL/GenBank/DDBJ whole genome shotgun (WGS) entry which is preliminary data.</text>
</comment>
<dbReference type="EMBL" id="AFNU02000011">
    <property type="protein sequence ID" value="ERJ11406.1"/>
    <property type="molecule type" value="Genomic_DNA"/>
</dbReference>
<keyword evidence="1" id="KW-1133">Transmembrane helix</keyword>
<keyword evidence="1" id="KW-0812">Transmembrane</keyword>
<evidence type="ECO:0000256" key="1">
    <source>
        <dbReference type="SAM" id="Phobius"/>
    </source>
</evidence>
<evidence type="ECO:0000313" key="3">
    <source>
        <dbReference type="Proteomes" id="UP000005707"/>
    </source>
</evidence>
<evidence type="ECO:0000313" key="2">
    <source>
        <dbReference type="EMBL" id="ERJ11406.1"/>
    </source>
</evidence>
<name>U2E959_9MOLU</name>
<proteinExistence type="predicted"/>
<sequence length="130" mass="14629">MYLKFSMGFLIASIIQALIIIVTETIGISNLGAKFTIMQLLTHVLVGQIIGFILLFIMKKFKVEGKINIWIFAVISGVVTWFIILSINSTIGKVNPPWTQGFLTVFSSLTAFILFSVIVTFTIKRYTYLK</sequence>
<dbReference type="AlphaFoldDB" id="U2E959"/>
<reference evidence="2 3" key="1">
    <citation type="journal article" date="2011" name="J. Bacteriol.">
        <title>Genome sequence of Haloplasma contractile, an unusual contractile bacterium from a deep-sea anoxic brine lake.</title>
        <authorList>
            <person name="Antunes A."/>
            <person name="Alam I."/>
            <person name="El Dorry H."/>
            <person name="Siam R."/>
            <person name="Robertson A."/>
            <person name="Bajic V.B."/>
            <person name="Stingl U."/>
        </authorList>
    </citation>
    <scope>NUCLEOTIDE SEQUENCE [LARGE SCALE GENOMIC DNA]</scope>
    <source>
        <strain evidence="2 3">SSD-17B</strain>
    </source>
</reference>
<feature type="transmembrane region" description="Helical" evidence="1">
    <location>
        <begin position="7"/>
        <end position="29"/>
    </location>
</feature>
<dbReference type="OrthoDB" id="2989640at2"/>
<dbReference type="eggNOG" id="ENOG502ZQ5Q">
    <property type="taxonomic scope" value="Bacteria"/>
</dbReference>
<feature type="transmembrane region" description="Helical" evidence="1">
    <location>
        <begin position="35"/>
        <end position="57"/>
    </location>
</feature>
<reference evidence="2 3" key="2">
    <citation type="journal article" date="2013" name="PLoS ONE">
        <title>INDIGO - INtegrated Data Warehouse of MIcrobial GenOmes with Examples from the Red Sea Extremophiles.</title>
        <authorList>
            <person name="Alam I."/>
            <person name="Antunes A."/>
            <person name="Kamau A.A."/>
            <person name="Ba Alawi W."/>
            <person name="Kalkatawi M."/>
            <person name="Stingl U."/>
            <person name="Bajic V.B."/>
        </authorList>
    </citation>
    <scope>NUCLEOTIDE SEQUENCE [LARGE SCALE GENOMIC DNA]</scope>
    <source>
        <strain evidence="2 3">SSD-17B</strain>
    </source>
</reference>
<protein>
    <submittedName>
        <fullName evidence="2">Uncharacterized protein</fullName>
    </submittedName>
</protein>
<keyword evidence="3" id="KW-1185">Reference proteome</keyword>
<feature type="transmembrane region" description="Helical" evidence="1">
    <location>
        <begin position="69"/>
        <end position="89"/>
    </location>
</feature>
<accession>U2E959</accession>